<gene>
    <name evidence="2" type="ORF">CAMGR0001_0306</name>
</gene>
<dbReference type="GO" id="GO:0009055">
    <property type="term" value="F:electron transfer activity"/>
    <property type="evidence" value="ECO:0007669"/>
    <property type="project" value="InterPro"/>
</dbReference>
<keyword evidence="1" id="KW-0732">Signal</keyword>
<proteinExistence type="predicted"/>
<dbReference type="Gene3D" id="1.10.760.10">
    <property type="entry name" value="Cytochrome c-like domain"/>
    <property type="match status" value="1"/>
</dbReference>
<sequence>MKFLNSIAAAAALTAAIASYAGAEVKAGETLYGTALKQVSVSGDLSHKDGRLLPTNAIEVLEVKDGVVKFSLTGYQNPKAPNVIYFTPKARIIAVAFSKQAKFQSESLGEEDGFNKVKITAYTDEGALSGDVDKIFAGAKEKFEASCSVCHALHQPASYEANRWPGYIKSMLSRTPISKDESWTVVQYLQKHSKDVNLKDMK</sequence>
<dbReference type="EMBL" id="ACYG01000030">
    <property type="protein sequence ID" value="EEV16692.1"/>
    <property type="molecule type" value="Genomic_DNA"/>
</dbReference>
<dbReference type="SUPFAM" id="SSF46626">
    <property type="entry name" value="Cytochrome c"/>
    <property type="match status" value="1"/>
</dbReference>
<keyword evidence="3" id="KW-1185">Reference proteome</keyword>
<evidence type="ECO:0000256" key="1">
    <source>
        <dbReference type="SAM" id="SignalP"/>
    </source>
</evidence>
<feature type="chain" id="PRO_5002989279" description="Cytochrome C" evidence="1">
    <location>
        <begin position="24"/>
        <end position="202"/>
    </location>
</feature>
<feature type="signal peptide" evidence="1">
    <location>
        <begin position="1"/>
        <end position="23"/>
    </location>
</feature>
<reference evidence="2 3" key="1">
    <citation type="submission" date="2009-07" db="EMBL/GenBank/DDBJ databases">
        <authorList>
            <person name="Madupu R."/>
            <person name="Sebastian Y."/>
            <person name="Durkin A.S."/>
            <person name="Torralba M."/>
            <person name="Methe B."/>
            <person name="Sutton G.G."/>
            <person name="Strausberg R.L."/>
            <person name="Nelson K.E."/>
        </authorList>
    </citation>
    <scope>NUCLEOTIDE SEQUENCE [LARGE SCALE GENOMIC DNA]</scope>
    <source>
        <strain evidence="2 3">RM3268</strain>
    </source>
</reference>
<evidence type="ECO:0008006" key="4">
    <source>
        <dbReference type="Google" id="ProtNLM"/>
    </source>
</evidence>
<dbReference type="OrthoDB" id="196859at2"/>
<dbReference type="Proteomes" id="UP000005709">
    <property type="component" value="Unassembled WGS sequence"/>
</dbReference>
<evidence type="ECO:0000313" key="3">
    <source>
        <dbReference type="Proteomes" id="UP000005709"/>
    </source>
</evidence>
<dbReference type="InterPro" id="IPR036909">
    <property type="entry name" value="Cyt_c-like_dom_sf"/>
</dbReference>
<accession>C8PKT3</accession>
<dbReference type="AlphaFoldDB" id="C8PKT3"/>
<organism evidence="2 3">
    <name type="scientific">Campylobacter gracilis RM3268</name>
    <dbReference type="NCBI Taxonomy" id="553220"/>
    <lineage>
        <taxon>Bacteria</taxon>
        <taxon>Pseudomonadati</taxon>
        <taxon>Campylobacterota</taxon>
        <taxon>Epsilonproteobacteria</taxon>
        <taxon>Campylobacterales</taxon>
        <taxon>Campylobacteraceae</taxon>
        <taxon>Campylobacter</taxon>
    </lineage>
</organism>
<dbReference type="RefSeq" id="WP_005872994.1">
    <property type="nucleotide sequence ID" value="NZ_ACYG01000030.1"/>
</dbReference>
<dbReference type="STRING" id="824.CGRAC_0024"/>
<evidence type="ECO:0000313" key="2">
    <source>
        <dbReference type="EMBL" id="EEV16692.1"/>
    </source>
</evidence>
<dbReference type="GO" id="GO:0020037">
    <property type="term" value="F:heme binding"/>
    <property type="evidence" value="ECO:0007669"/>
    <property type="project" value="InterPro"/>
</dbReference>
<protein>
    <recommendedName>
        <fullName evidence="4">Cytochrome C</fullName>
    </recommendedName>
</protein>
<name>C8PKT3_9BACT</name>
<dbReference type="eggNOG" id="COG3005">
    <property type="taxonomic scope" value="Bacteria"/>
</dbReference>
<comment type="caution">
    <text evidence="2">The sequence shown here is derived from an EMBL/GenBank/DDBJ whole genome shotgun (WGS) entry which is preliminary data.</text>
</comment>